<keyword evidence="6" id="KW-0175">Coiled coil</keyword>
<feature type="region of interest" description="Disordered" evidence="8">
    <location>
        <begin position="643"/>
        <end position="669"/>
    </location>
</feature>
<feature type="region of interest" description="Disordered" evidence="8">
    <location>
        <begin position="1288"/>
        <end position="1309"/>
    </location>
</feature>
<dbReference type="GO" id="GO:0005774">
    <property type="term" value="C:vacuolar membrane"/>
    <property type="evidence" value="ECO:0007669"/>
    <property type="project" value="UniProtKB-SubCell"/>
</dbReference>
<evidence type="ECO:0000313" key="11">
    <source>
        <dbReference type="EMBL" id="KAK0392812.1"/>
    </source>
</evidence>
<accession>A0AA39GSL4</accession>
<comment type="similarity">
    <text evidence="1 7">Belongs to the ATG11 family.</text>
</comment>
<dbReference type="GO" id="GO:0034045">
    <property type="term" value="C:phagophore assembly site membrane"/>
    <property type="evidence" value="ECO:0007669"/>
    <property type="project" value="UniProtKB-SubCell"/>
</dbReference>
<dbReference type="InterPro" id="IPR040040">
    <property type="entry name" value="ATG11"/>
</dbReference>
<dbReference type="GO" id="GO:1903599">
    <property type="term" value="P:positive regulation of autophagy of mitochondrion"/>
    <property type="evidence" value="ECO:0007669"/>
    <property type="project" value="UniProtKB-UniRule"/>
</dbReference>
<feature type="region of interest" description="Disordered" evidence="8">
    <location>
        <begin position="579"/>
        <end position="628"/>
    </location>
</feature>
<evidence type="ECO:0000256" key="8">
    <source>
        <dbReference type="SAM" id="MobiDB-lite"/>
    </source>
</evidence>
<dbReference type="GO" id="GO:0000422">
    <property type="term" value="P:autophagy of mitochondrion"/>
    <property type="evidence" value="ECO:0007669"/>
    <property type="project" value="TreeGrafter"/>
</dbReference>
<dbReference type="GO" id="GO:0060090">
    <property type="term" value="F:molecular adaptor activity"/>
    <property type="evidence" value="ECO:0007669"/>
    <property type="project" value="TreeGrafter"/>
</dbReference>
<keyword evidence="4 7" id="KW-0653">Protein transport</keyword>
<feature type="compositionally biased region" description="Polar residues" evidence="8">
    <location>
        <begin position="1288"/>
        <end position="1300"/>
    </location>
</feature>
<feature type="domain" description="Autophagy-related protein 11 C-terminal" evidence="10">
    <location>
        <begin position="1096"/>
        <end position="1234"/>
    </location>
</feature>
<dbReference type="GO" id="GO:0034517">
    <property type="term" value="P:ribophagy"/>
    <property type="evidence" value="ECO:0007669"/>
    <property type="project" value="TreeGrafter"/>
</dbReference>
<dbReference type="PANTHER" id="PTHR13222:SF1">
    <property type="entry name" value="RB1-INDUCIBLE COILED-COIL PROTEIN 1"/>
    <property type="match status" value="1"/>
</dbReference>
<evidence type="ECO:0000256" key="5">
    <source>
        <dbReference type="ARBA" id="ARBA00023006"/>
    </source>
</evidence>
<dbReference type="Pfam" id="PF10377">
    <property type="entry name" value="ATG11"/>
    <property type="match status" value="1"/>
</dbReference>
<evidence type="ECO:0000313" key="12">
    <source>
        <dbReference type="Proteomes" id="UP001175261"/>
    </source>
</evidence>
<evidence type="ECO:0000259" key="10">
    <source>
        <dbReference type="Pfam" id="PF10377"/>
    </source>
</evidence>
<evidence type="ECO:0000256" key="2">
    <source>
        <dbReference type="ARBA" id="ARBA00013804"/>
    </source>
</evidence>
<name>A0AA39GSL4_SARSR</name>
<evidence type="ECO:0000256" key="7">
    <source>
        <dbReference type="RuleBase" id="RU367075"/>
    </source>
</evidence>
<dbReference type="GO" id="GO:0019901">
    <property type="term" value="F:protein kinase binding"/>
    <property type="evidence" value="ECO:0007669"/>
    <property type="project" value="TreeGrafter"/>
</dbReference>
<evidence type="ECO:0000256" key="4">
    <source>
        <dbReference type="ARBA" id="ARBA00022927"/>
    </source>
</evidence>
<comment type="function">
    <text evidence="7">Involved in cytoplasm to vacuole transport (Cvt), pexophagy, mitophagy and nucleophagy. Recruits mitochondria for their selective degradation via autophagy (mitophagy) during starvation. Works as scaffold proteins that recruit ATG proteins to the pre-autophagosome (PAS), the site of vesicle/autophagosome formation. Required for the Cvt vesicles completion.</text>
</comment>
<feature type="compositionally biased region" description="Polar residues" evidence="8">
    <location>
        <begin position="579"/>
        <end position="594"/>
    </location>
</feature>
<evidence type="ECO:0000256" key="3">
    <source>
        <dbReference type="ARBA" id="ARBA00022448"/>
    </source>
</evidence>
<keyword evidence="3 7" id="KW-0813">Transport</keyword>
<gene>
    <name evidence="11" type="ORF">NLU13_2307</name>
</gene>
<dbReference type="Proteomes" id="UP001175261">
    <property type="component" value="Unassembled WGS sequence"/>
</dbReference>
<feature type="compositionally biased region" description="Basic and acidic residues" evidence="8">
    <location>
        <begin position="613"/>
        <end position="623"/>
    </location>
</feature>
<dbReference type="GO" id="GO:0034727">
    <property type="term" value="P:piecemeal microautophagy of the nucleus"/>
    <property type="evidence" value="ECO:0007669"/>
    <property type="project" value="TreeGrafter"/>
</dbReference>
<comment type="subunit">
    <text evidence="7">Homodimer.</text>
</comment>
<dbReference type="GO" id="GO:1990316">
    <property type="term" value="C:Atg1/ULK1 kinase complex"/>
    <property type="evidence" value="ECO:0007669"/>
    <property type="project" value="TreeGrafter"/>
</dbReference>
<dbReference type="Gene3D" id="1.10.287.1490">
    <property type="match status" value="1"/>
</dbReference>
<proteinExistence type="inferred from homology"/>
<sequence>MATQVLIAHTGQRLECDTTQFSSLDDLKSWVSENSSISAQHVVALTSQGRSVKLASLHGEKEIFIYDIRITQPSSSKDAPSLVSKTPMPRPYSVPTAPNSIEDATAIGSWQSLYKERRAWALRLADDCSKLSQSAQERYDEIDVMVKCLDAAVANLEISVKQIEPKYAELKKWVTPALEEHEQLVSGLQQYLELAKRTAVSPVMVHFMTRGEVDKTEPTLEDLVEMDTAKKAGKLAPTAKKRFSDKAAELDKANEQMYQGLEGLIANFEGLMAKSFLGHSEDAPQLLEDIEAVVRQIDSDYRTALAYGSSQRDVAQASKTASNHTERLVPNLKKRAKELDDMLRYATQARNTVAAESVEFMRVITDITLLHSNVKNQINVLNQSEDDMTTFDYLRLIHQLPYMYASFLVEAIRRKDWVDKVKTDSSTLANEMALFQDEEAKRRKKWQKMVGSMYGPSLDTNVVGLEVNLLGEDTPWPTADKSELEQYIQALQSLQVDQAVLGDVMSLVEELNAPTKQQSKRVKAFKNGSVHDAALGRSGLMIRGDDELLRSLQDDKGKLETRLKTAESRVRRLEDLLHRQSQASRPNNLFQPGMQQQQQQRERHNSTSSNRSNRLDDRRRSSDGADPLLRRIAQLENELREEKQRAVRAQKDLTTQSAQHDGMRSQIEEANSTKKDLLENMEALKREFDVERKHLEDEVKTLKARLEDTEDEIDHFGASRENEKASYDEKVQALEAELEQHKKDRQDETLKAQGQVDFLRNETRMLRGRVEAQDRELQSGQEEARNLAKKLQSTKEASEVQMEALKKVFGILDPAASVPEDTMDLADALQTLAADVLEKSANADKNLSLLRAELEQAQNSTNDLRNEANDVKRRLTAEEEANLHLRETISEQRAKAENLDKEVAESREQLSSLRKQLSDGETGSETLQKRLEETEDRVASLTEQLASRQSQVGSLEEELHLVREKLGASERKLSEVSERYEERDRRTKDLTQRVYSQNDRLCRLLEKIGYAVARKDGDMSITKVSRSERTSQNPNDSSDPGTSIRRSTTVGSRSMHDSTDLDLLYWMKADNPTSEVEKYDAFINSLGHFNVDLFSETVYQRIKDTERKARKWQHDLRASREKAHIAQKDAWEKIAFKHFKEGDLALFLPTRNQQAGAWAAFNVGFPHYFLREQDAHRLRHREWLVARITRIQERVVDLSKSLQPGNETDSINTEENDNPFQLSDGLRWYLIDAHEDKPGAPATPGMGKSTVATNTVEATASIRTHAASGRGKNRDSITSIEGINKTLSKSLDSRRSSTGSKKALPFAGAGGASLLKGNALSSETNSLRVAAPETPLGTSPTQAGVLSSKKGPLASNEQKAQPDSGKEGAEQASAAAKTTTAVQQDDGKNAEQQQQTRRTMHREESTGSPSKRSVVWDPLWSVDYTYESSPSKK</sequence>
<feature type="region of interest" description="Disordered" evidence="8">
    <location>
        <begin position="893"/>
        <end position="926"/>
    </location>
</feature>
<dbReference type="PANTHER" id="PTHR13222">
    <property type="entry name" value="RB1-INDUCIBLE COILED-COIL"/>
    <property type="match status" value="1"/>
</dbReference>
<evidence type="ECO:0000256" key="6">
    <source>
        <dbReference type="ARBA" id="ARBA00023054"/>
    </source>
</evidence>
<keyword evidence="5 7" id="KW-0072">Autophagy</keyword>
<feature type="domain" description="Autophagy protein ATG17-like" evidence="9">
    <location>
        <begin position="111"/>
        <end position="452"/>
    </location>
</feature>
<protein>
    <recommendedName>
        <fullName evidence="2 7">Autophagy-related protein 11</fullName>
    </recommendedName>
</protein>
<feature type="region of interest" description="Disordered" evidence="8">
    <location>
        <begin position="1021"/>
        <end position="1055"/>
    </location>
</feature>
<feature type="region of interest" description="Disordered" evidence="8">
    <location>
        <begin position="1331"/>
        <end position="1433"/>
    </location>
</feature>
<dbReference type="Pfam" id="PF04108">
    <property type="entry name" value="ATG17_like"/>
    <property type="match status" value="1"/>
</dbReference>
<dbReference type="GO" id="GO:0000045">
    <property type="term" value="P:autophagosome assembly"/>
    <property type="evidence" value="ECO:0007669"/>
    <property type="project" value="UniProtKB-UniRule"/>
</dbReference>
<comment type="caution">
    <text evidence="11">The sequence shown here is derived from an EMBL/GenBank/DDBJ whole genome shotgun (WGS) entry which is preliminary data.</text>
</comment>
<dbReference type="EMBL" id="JAPDFR010000001">
    <property type="protein sequence ID" value="KAK0392812.1"/>
    <property type="molecule type" value="Genomic_DNA"/>
</dbReference>
<feature type="compositionally biased region" description="Polar residues" evidence="8">
    <location>
        <begin position="909"/>
        <end position="926"/>
    </location>
</feature>
<dbReference type="InterPro" id="IPR019460">
    <property type="entry name" value="Atg11_C"/>
</dbReference>
<keyword evidence="12" id="KW-1185">Reference proteome</keyword>
<organism evidence="11 12">
    <name type="scientific">Sarocladium strictum</name>
    <name type="common">Black bundle disease fungus</name>
    <name type="synonym">Acremonium strictum</name>
    <dbReference type="NCBI Taxonomy" id="5046"/>
    <lineage>
        <taxon>Eukaryota</taxon>
        <taxon>Fungi</taxon>
        <taxon>Dikarya</taxon>
        <taxon>Ascomycota</taxon>
        <taxon>Pezizomycotina</taxon>
        <taxon>Sordariomycetes</taxon>
        <taxon>Hypocreomycetidae</taxon>
        <taxon>Hypocreales</taxon>
        <taxon>Sarocladiaceae</taxon>
        <taxon>Sarocladium</taxon>
    </lineage>
</organism>
<keyword evidence="7" id="KW-0472">Membrane</keyword>
<reference evidence="11" key="1">
    <citation type="submission" date="2022-10" db="EMBL/GenBank/DDBJ databases">
        <title>Determination and structural analysis of whole genome sequence of Sarocladium strictum F4-1.</title>
        <authorList>
            <person name="Hu L."/>
            <person name="Jiang Y."/>
        </authorList>
    </citation>
    <scope>NUCLEOTIDE SEQUENCE</scope>
    <source>
        <strain evidence="11">F4-1</strain>
    </source>
</reference>
<comment type="subcellular location">
    <subcellularLocation>
        <location evidence="7">Preautophagosomal structure membrane</location>
        <topology evidence="7">Peripheral membrane protein</topology>
    </subcellularLocation>
    <subcellularLocation>
        <location evidence="7">Vacuole membrane</location>
        <topology evidence="7">Peripheral membrane protein</topology>
    </subcellularLocation>
    <text evidence="7">During pexophagy, accumulates in the vacuolar membrane region, where the peroxisomes contact the vacuole.</text>
</comment>
<dbReference type="InterPro" id="IPR045326">
    <property type="entry name" value="ATG17-like_dom"/>
</dbReference>
<feature type="compositionally biased region" description="Basic and acidic residues" evidence="8">
    <location>
        <begin position="893"/>
        <end position="908"/>
    </location>
</feature>
<feature type="compositionally biased region" description="Polar residues" evidence="8">
    <location>
        <begin position="1336"/>
        <end position="1345"/>
    </location>
</feature>
<dbReference type="GO" id="GO:0061709">
    <property type="term" value="P:reticulophagy"/>
    <property type="evidence" value="ECO:0007669"/>
    <property type="project" value="TreeGrafter"/>
</dbReference>
<dbReference type="SUPFAM" id="SSF57997">
    <property type="entry name" value="Tropomyosin"/>
    <property type="match status" value="1"/>
</dbReference>
<feature type="compositionally biased region" description="Polar residues" evidence="8">
    <location>
        <begin position="1030"/>
        <end position="1052"/>
    </location>
</feature>
<evidence type="ECO:0000259" key="9">
    <source>
        <dbReference type="Pfam" id="PF04108"/>
    </source>
</evidence>
<keyword evidence="7" id="KW-0926">Vacuole</keyword>
<dbReference type="GO" id="GO:0015031">
    <property type="term" value="P:protein transport"/>
    <property type="evidence" value="ECO:0007669"/>
    <property type="project" value="UniProtKB-KW"/>
</dbReference>
<evidence type="ECO:0000256" key="1">
    <source>
        <dbReference type="ARBA" id="ARBA00009729"/>
    </source>
</evidence>